<dbReference type="STRING" id="454130.A0A0U4ZQJ6"/>
<accession>A0A0U4ZQJ6</accession>
<name>A0A0U4ZQJ6_ASPCI</name>
<evidence type="ECO:0000259" key="1">
    <source>
        <dbReference type="PROSITE" id="PS50097"/>
    </source>
</evidence>
<dbReference type="AlphaFoldDB" id="A0A0U4ZQJ6"/>
<proteinExistence type="predicted"/>
<dbReference type="EMBL" id="CDMC01000028">
    <property type="protein sequence ID" value="CEL11621.1"/>
    <property type="molecule type" value="Genomic_DNA"/>
</dbReference>
<organism evidence="2 3">
    <name type="scientific">Aspergillus calidoustus</name>
    <dbReference type="NCBI Taxonomy" id="454130"/>
    <lineage>
        <taxon>Eukaryota</taxon>
        <taxon>Fungi</taxon>
        <taxon>Dikarya</taxon>
        <taxon>Ascomycota</taxon>
        <taxon>Pezizomycotina</taxon>
        <taxon>Eurotiomycetes</taxon>
        <taxon>Eurotiomycetidae</taxon>
        <taxon>Eurotiales</taxon>
        <taxon>Aspergillaceae</taxon>
        <taxon>Aspergillus</taxon>
        <taxon>Aspergillus subgen. Nidulantes</taxon>
    </lineage>
</organism>
<gene>
    <name evidence="2" type="ORF">ASPCAL14721</name>
</gene>
<protein>
    <recommendedName>
        <fullName evidence="1">BTB domain-containing protein</fullName>
    </recommendedName>
</protein>
<dbReference type="Gene3D" id="3.30.710.10">
    <property type="entry name" value="Potassium Channel Kv1.1, Chain A"/>
    <property type="match status" value="1"/>
</dbReference>
<evidence type="ECO:0000313" key="3">
    <source>
        <dbReference type="Proteomes" id="UP000054771"/>
    </source>
</evidence>
<keyword evidence="3" id="KW-1185">Reference proteome</keyword>
<dbReference type="SMART" id="SM00225">
    <property type="entry name" value="BTB"/>
    <property type="match status" value="1"/>
</dbReference>
<dbReference type="CDD" id="cd18186">
    <property type="entry name" value="BTB_POZ_ZBTB_KLHL-like"/>
    <property type="match status" value="1"/>
</dbReference>
<dbReference type="InterPro" id="IPR011333">
    <property type="entry name" value="SKP1/BTB/POZ_sf"/>
</dbReference>
<dbReference type="Proteomes" id="UP000054771">
    <property type="component" value="Unassembled WGS sequence"/>
</dbReference>
<dbReference type="PROSITE" id="PS50097">
    <property type="entry name" value="BTB"/>
    <property type="match status" value="1"/>
</dbReference>
<evidence type="ECO:0000313" key="2">
    <source>
        <dbReference type="EMBL" id="CEL11621.1"/>
    </source>
</evidence>
<dbReference type="OrthoDB" id="5275938at2759"/>
<reference evidence="3" key="1">
    <citation type="journal article" date="2016" name="Genome Announc.">
        <title>Draft genome sequences of fungus Aspergillus calidoustus.</title>
        <authorList>
            <person name="Horn F."/>
            <person name="Linde J."/>
            <person name="Mattern D.J."/>
            <person name="Walther G."/>
            <person name="Guthke R."/>
            <person name="Scherlach K."/>
            <person name="Martin K."/>
            <person name="Brakhage A.A."/>
            <person name="Petzke L."/>
            <person name="Valiante V."/>
        </authorList>
    </citation>
    <scope>NUCLEOTIDE SEQUENCE [LARGE SCALE GENOMIC DNA]</scope>
    <source>
        <strain evidence="3">SF006504</strain>
    </source>
</reference>
<sequence>MAPETRTGPMPQAAPEIMDPDGDVVINCSGVCFLVSSKAVSLASPVFRAMFTSKFKEGVTLRAPSSSDGRANIELPSDNADAFRVFAYYAHHNVEALPSTISPDILLALAIFLDKYACAALLMHTCEAWSEQCLKGASKKVSGNSYRRPKLDKLQTSIARRTENALMDPVWKVTHTDCNRLKNTLFEYTKALKEREILPGTARYHHRSIAQVHQAAEGLSTRQGRPKHISYRDDCGCRDCVEHNVLVNELESRMKKATDSVKWCLLCLKGPRCSKHPPATTK</sequence>
<dbReference type="SUPFAM" id="SSF54695">
    <property type="entry name" value="POZ domain"/>
    <property type="match status" value="1"/>
</dbReference>
<feature type="domain" description="BTB" evidence="1">
    <location>
        <begin position="22"/>
        <end position="99"/>
    </location>
</feature>
<dbReference type="InterPro" id="IPR000210">
    <property type="entry name" value="BTB/POZ_dom"/>
</dbReference>